<feature type="domain" description="Asl1-like glycosyl hydrolase catalytic" evidence="2">
    <location>
        <begin position="162"/>
        <end position="382"/>
    </location>
</feature>
<sequence length="390" mass="41429">MLSRTLFLSLLSVITLALVVDAHVQQGKNHRHHELAAVHRRPRACSSSAAVDCVTQSSPPASSALGQATVIPRPSSASTSRFVTSVRPAATASSTVVVSSSPAHVGTSHGISTTSVVLAPVAENPAVEPAVNEVEFSDRDAASSAFTPNGMKAGIAGGDAYNYVRDHIGWWYDWSPTPNKPGKPIPVPMLWGGGTADATDAARLAAFKKLTTVPLYVLGFEEPDCAPGSGSAGMSVADGVAKWEQYMAPLKAKGAKLGSPSMCKQADETWLAEFAKKIKTPWDFTAIHVNKNSLDGVKKDIDHYAKYGKPIWVTEFACVADNPSFVPCTNQAQINKFIKDIVPYFESNANIYAYGYSNGLGLGAVWPMTTKDGKLSASGQAYLNAISKYH</sequence>
<dbReference type="InterPro" id="IPR024655">
    <property type="entry name" value="Asl1_glyco_hydro_catalytic"/>
</dbReference>
<dbReference type="GO" id="GO:0071966">
    <property type="term" value="P:fungal-type cell wall polysaccharide metabolic process"/>
    <property type="evidence" value="ECO:0007669"/>
    <property type="project" value="TreeGrafter"/>
</dbReference>
<dbReference type="EMBL" id="QPFP01000059">
    <property type="protein sequence ID" value="TEB25122.1"/>
    <property type="molecule type" value="Genomic_DNA"/>
</dbReference>
<keyword evidence="4" id="KW-1185">Reference proteome</keyword>
<dbReference type="SUPFAM" id="SSF51445">
    <property type="entry name" value="(Trans)glycosidases"/>
    <property type="match status" value="1"/>
</dbReference>
<dbReference type="InterPro" id="IPR053183">
    <property type="entry name" value="ASL1"/>
</dbReference>
<feature type="chain" id="PRO_5021191259" description="Asl1-like glycosyl hydrolase catalytic domain-containing protein" evidence="1">
    <location>
        <begin position="23"/>
        <end position="390"/>
    </location>
</feature>
<evidence type="ECO:0000313" key="4">
    <source>
        <dbReference type="Proteomes" id="UP000298030"/>
    </source>
</evidence>
<dbReference type="OrthoDB" id="5959761at2759"/>
<protein>
    <recommendedName>
        <fullName evidence="2">Asl1-like glycosyl hydrolase catalytic domain-containing protein</fullName>
    </recommendedName>
</protein>
<evidence type="ECO:0000313" key="3">
    <source>
        <dbReference type="EMBL" id="TEB25122.1"/>
    </source>
</evidence>
<organism evidence="3 4">
    <name type="scientific">Coprinellus micaceus</name>
    <name type="common">Glistening ink-cap mushroom</name>
    <name type="synonym">Coprinus micaceus</name>
    <dbReference type="NCBI Taxonomy" id="71717"/>
    <lineage>
        <taxon>Eukaryota</taxon>
        <taxon>Fungi</taxon>
        <taxon>Dikarya</taxon>
        <taxon>Basidiomycota</taxon>
        <taxon>Agaricomycotina</taxon>
        <taxon>Agaricomycetes</taxon>
        <taxon>Agaricomycetidae</taxon>
        <taxon>Agaricales</taxon>
        <taxon>Agaricineae</taxon>
        <taxon>Psathyrellaceae</taxon>
        <taxon>Coprinellus</taxon>
    </lineage>
</organism>
<dbReference type="AlphaFoldDB" id="A0A4Y7STJ7"/>
<feature type="signal peptide" evidence="1">
    <location>
        <begin position="1"/>
        <end position="22"/>
    </location>
</feature>
<comment type="caution">
    <text evidence="3">The sequence shown here is derived from an EMBL/GenBank/DDBJ whole genome shotgun (WGS) entry which is preliminary data.</text>
</comment>
<dbReference type="PANTHER" id="PTHR34154:SF14">
    <property type="entry name" value="ASL1-LIKE GLYCOSYL HYDROLASE CATALYTIC DOMAIN-CONTAINING PROTEIN"/>
    <property type="match status" value="1"/>
</dbReference>
<dbReference type="STRING" id="71717.A0A4Y7STJ7"/>
<accession>A0A4Y7STJ7</accession>
<dbReference type="Gene3D" id="3.20.20.80">
    <property type="entry name" value="Glycosidases"/>
    <property type="match status" value="1"/>
</dbReference>
<evidence type="ECO:0000259" key="2">
    <source>
        <dbReference type="Pfam" id="PF11790"/>
    </source>
</evidence>
<dbReference type="GO" id="GO:0009277">
    <property type="term" value="C:fungal-type cell wall"/>
    <property type="evidence" value="ECO:0007669"/>
    <property type="project" value="TreeGrafter"/>
</dbReference>
<dbReference type="Pfam" id="PF11790">
    <property type="entry name" value="Glyco_hydro_cc"/>
    <property type="match status" value="1"/>
</dbReference>
<name>A0A4Y7STJ7_COPMI</name>
<dbReference type="PANTHER" id="PTHR34154">
    <property type="entry name" value="ALKALI-SENSITIVE LINKAGE PROTEIN 1"/>
    <property type="match status" value="1"/>
</dbReference>
<gene>
    <name evidence="3" type="ORF">FA13DRAFT_1185377</name>
</gene>
<reference evidence="3 4" key="1">
    <citation type="journal article" date="2019" name="Nat. Ecol. Evol.">
        <title>Megaphylogeny resolves global patterns of mushroom evolution.</title>
        <authorList>
            <person name="Varga T."/>
            <person name="Krizsan K."/>
            <person name="Foldi C."/>
            <person name="Dima B."/>
            <person name="Sanchez-Garcia M."/>
            <person name="Sanchez-Ramirez S."/>
            <person name="Szollosi G.J."/>
            <person name="Szarkandi J.G."/>
            <person name="Papp V."/>
            <person name="Albert L."/>
            <person name="Andreopoulos W."/>
            <person name="Angelini C."/>
            <person name="Antonin V."/>
            <person name="Barry K.W."/>
            <person name="Bougher N.L."/>
            <person name="Buchanan P."/>
            <person name="Buyck B."/>
            <person name="Bense V."/>
            <person name="Catcheside P."/>
            <person name="Chovatia M."/>
            <person name="Cooper J."/>
            <person name="Damon W."/>
            <person name="Desjardin D."/>
            <person name="Finy P."/>
            <person name="Geml J."/>
            <person name="Haridas S."/>
            <person name="Hughes K."/>
            <person name="Justo A."/>
            <person name="Karasinski D."/>
            <person name="Kautmanova I."/>
            <person name="Kiss B."/>
            <person name="Kocsube S."/>
            <person name="Kotiranta H."/>
            <person name="LaButti K.M."/>
            <person name="Lechner B.E."/>
            <person name="Liimatainen K."/>
            <person name="Lipzen A."/>
            <person name="Lukacs Z."/>
            <person name="Mihaltcheva S."/>
            <person name="Morgado L.N."/>
            <person name="Niskanen T."/>
            <person name="Noordeloos M.E."/>
            <person name="Ohm R.A."/>
            <person name="Ortiz-Santana B."/>
            <person name="Ovrebo C."/>
            <person name="Racz N."/>
            <person name="Riley R."/>
            <person name="Savchenko A."/>
            <person name="Shiryaev A."/>
            <person name="Soop K."/>
            <person name="Spirin V."/>
            <person name="Szebenyi C."/>
            <person name="Tomsovsky M."/>
            <person name="Tulloss R.E."/>
            <person name="Uehling J."/>
            <person name="Grigoriev I.V."/>
            <person name="Vagvolgyi C."/>
            <person name="Papp T."/>
            <person name="Martin F.M."/>
            <person name="Miettinen O."/>
            <person name="Hibbett D.S."/>
            <person name="Nagy L.G."/>
        </authorList>
    </citation>
    <scope>NUCLEOTIDE SEQUENCE [LARGE SCALE GENOMIC DNA]</scope>
    <source>
        <strain evidence="3 4">FP101781</strain>
    </source>
</reference>
<evidence type="ECO:0000256" key="1">
    <source>
        <dbReference type="SAM" id="SignalP"/>
    </source>
</evidence>
<proteinExistence type="predicted"/>
<dbReference type="InterPro" id="IPR017853">
    <property type="entry name" value="GH"/>
</dbReference>
<keyword evidence="1" id="KW-0732">Signal</keyword>
<dbReference type="Proteomes" id="UP000298030">
    <property type="component" value="Unassembled WGS sequence"/>
</dbReference>